<dbReference type="InterPro" id="IPR022966">
    <property type="entry name" value="RNase_II/R_CS"/>
</dbReference>
<evidence type="ECO:0000256" key="7">
    <source>
        <dbReference type="HAMAP-Rule" id="MF_01895"/>
    </source>
</evidence>
<protein>
    <recommendedName>
        <fullName evidence="7">Ribonuclease R</fullName>
        <shortName evidence="7">RNase R</shortName>
        <ecNumber evidence="7">3.1.13.1</ecNumber>
    </recommendedName>
</protein>
<keyword evidence="2 7" id="KW-0963">Cytoplasm</keyword>
<dbReference type="EC" id="3.1.13.1" evidence="7"/>
<keyword evidence="11" id="KW-1185">Reference proteome</keyword>
<evidence type="ECO:0000313" key="11">
    <source>
        <dbReference type="Proteomes" id="UP000295304"/>
    </source>
</evidence>
<feature type="compositionally biased region" description="Basic and acidic residues" evidence="8">
    <location>
        <begin position="733"/>
        <end position="745"/>
    </location>
</feature>
<keyword evidence="6 7" id="KW-0694">RNA-binding</keyword>
<dbReference type="InterPro" id="IPR011805">
    <property type="entry name" value="RNase_R"/>
</dbReference>
<comment type="similarity">
    <text evidence="7">Belongs to the RNR ribonuclease family. RNase R subfamily.</text>
</comment>
<dbReference type="NCBIfam" id="TIGR02063">
    <property type="entry name" value="RNase_R"/>
    <property type="match status" value="1"/>
</dbReference>
<name>A0A4R3JAY2_9PROT</name>
<dbReference type="InterPro" id="IPR001900">
    <property type="entry name" value="RNase_II/R"/>
</dbReference>
<feature type="region of interest" description="Disordered" evidence="8">
    <location>
        <begin position="717"/>
        <end position="796"/>
    </location>
</feature>
<dbReference type="EMBL" id="SLZW01000005">
    <property type="protein sequence ID" value="TCS62505.1"/>
    <property type="molecule type" value="Genomic_DNA"/>
</dbReference>
<evidence type="ECO:0000256" key="3">
    <source>
        <dbReference type="ARBA" id="ARBA00022722"/>
    </source>
</evidence>
<dbReference type="SMART" id="SM00955">
    <property type="entry name" value="RNB"/>
    <property type="match status" value="1"/>
</dbReference>
<feature type="compositionally biased region" description="Basic residues" evidence="8">
    <location>
        <begin position="749"/>
        <end position="786"/>
    </location>
</feature>
<dbReference type="GO" id="GO:0005829">
    <property type="term" value="C:cytosol"/>
    <property type="evidence" value="ECO:0007669"/>
    <property type="project" value="TreeGrafter"/>
</dbReference>
<dbReference type="Gene3D" id="2.40.50.140">
    <property type="entry name" value="Nucleic acid-binding proteins"/>
    <property type="match status" value="1"/>
</dbReference>
<dbReference type="PANTHER" id="PTHR23355">
    <property type="entry name" value="RIBONUCLEASE"/>
    <property type="match status" value="1"/>
</dbReference>
<dbReference type="InterPro" id="IPR004476">
    <property type="entry name" value="RNase_II/RNase_R"/>
</dbReference>
<dbReference type="SMART" id="SM00316">
    <property type="entry name" value="S1"/>
    <property type="match status" value="1"/>
</dbReference>
<sequence length="796" mass="87345">MTPSSHKPAPFPSKREILDFIAQSPSNAGKREIARAFRLDGEQKMRLKKVLREMQDEGLLQKGRGRRFAEPGSLPAVTVLEIGDLDIDGDVIARPLTWNTDDGPPPLIYMAPERRGQSALGIGDRVLARLTRIEDAADGRLAYEGRTIRRISAQPSEVLGVFKPDESGGGGRLLPTNKRVKHEFIVSSDHAADARPGDLVRAEILPGRPLGLRRARVVERLSPTGPQAISLIAIHEYDIPHVFSIEAVTQAEKAKAAPLGKREDLRKAPIITIDGADARDFDDGVFAEPDPDPANPGGWKLIVAIADVAWYVRPGDALDRDAYGRGNSVYFPDRVVPMLPEALSNGWCSLRPDGDRPCLCAHMTIDADGALKKHHFTRALIRSHARTTYEQVQGAMDGAPDETTAPLLEGVIRPLYGAYRALWTAREKRGVLDLDLPERKVVLDDAGNVARIENRVRLDSHKLIEEFMILANVAAAQTLEKSGLPCMYRIHDEPSREKLDALRQFLDGVNIPLAKGQVIRSTQFNAILERARDTPYAQMVNDVVLRSQAQAEYSPDNIGHFGLALARYSHFTSPIRRYSDLLVHRALIRALKLGDGGLEDAPKDFADIGVHLSQTERRAAGAERGAVDRFTALFLADRVGSTFSGRINGVTRFGLFVTLDDSGADGLVPIRTLPDDYYVHDETHHRLKGRKNGIEYRLGQKVEVVLVEADPVTGGMVMRLSDDEEPPQGTPRKINDGKPGRESRPTRPGAKKSHAKGKGKGKKTTTAKIKAKIKAKGASKAARRRAANTAPTKPTP</sequence>
<reference evidence="10 11" key="1">
    <citation type="submission" date="2019-03" db="EMBL/GenBank/DDBJ databases">
        <title>Genomic Encyclopedia of Type Strains, Phase IV (KMG-IV): sequencing the most valuable type-strain genomes for metagenomic binning, comparative biology and taxonomic classification.</title>
        <authorList>
            <person name="Goeker M."/>
        </authorList>
    </citation>
    <scope>NUCLEOTIDE SEQUENCE [LARGE SCALE GENOMIC DNA]</scope>
    <source>
        <strain evidence="10 11">DSM 101688</strain>
    </source>
</reference>
<keyword evidence="3 7" id="KW-0540">Nuclease</keyword>
<evidence type="ECO:0000256" key="1">
    <source>
        <dbReference type="ARBA" id="ARBA00001849"/>
    </source>
</evidence>
<dbReference type="NCBIfam" id="TIGR00358">
    <property type="entry name" value="3_prime_RNase"/>
    <property type="match status" value="1"/>
</dbReference>
<evidence type="ECO:0000256" key="5">
    <source>
        <dbReference type="ARBA" id="ARBA00022839"/>
    </source>
</evidence>
<accession>A0A4R3JAY2</accession>
<comment type="function">
    <text evidence="7">3'-5' exoribonuclease that releases 5'-nucleoside monophosphates and is involved in maturation of structured RNAs.</text>
</comment>
<comment type="subcellular location">
    <subcellularLocation>
        <location evidence="7">Cytoplasm</location>
    </subcellularLocation>
</comment>
<evidence type="ECO:0000313" key="10">
    <source>
        <dbReference type="EMBL" id="TCS62505.1"/>
    </source>
</evidence>
<feature type="domain" description="S1 motif" evidence="9">
    <location>
        <begin position="640"/>
        <end position="721"/>
    </location>
</feature>
<evidence type="ECO:0000256" key="6">
    <source>
        <dbReference type="ARBA" id="ARBA00022884"/>
    </source>
</evidence>
<dbReference type="RefSeq" id="WP_132938961.1">
    <property type="nucleotide sequence ID" value="NZ_CP119676.1"/>
</dbReference>
<proteinExistence type="inferred from homology"/>
<dbReference type="GO" id="GO:0008859">
    <property type="term" value="F:exoribonuclease II activity"/>
    <property type="evidence" value="ECO:0007669"/>
    <property type="project" value="UniProtKB-UniRule"/>
</dbReference>
<dbReference type="GO" id="GO:0003723">
    <property type="term" value="F:RNA binding"/>
    <property type="evidence" value="ECO:0007669"/>
    <property type="project" value="UniProtKB-UniRule"/>
</dbReference>
<gene>
    <name evidence="7" type="primary">rnr</name>
    <name evidence="10" type="ORF">EDD55_10550</name>
</gene>
<comment type="catalytic activity">
    <reaction evidence="1 7">
        <text>Exonucleolytic cleavage in the 3'- to 5'-direction to yield nucleoside 5'-phosphates.</text>
        <dbReference type="EC" id="3.1.13.1"/>
    </reaction>
</comment>
<feature type="compositionally biased region" description="Low complexity" evidence="8">
    <location>
        <begin position="787"/>
        <end position="796"/>
    </location>
</feature>
<dbReference type="GO" id="GO:0006402">
    <property type="term" value="P:mRNA catabolic process"/>
    <property type="evidence" value="ECO:0007669"/>
    <property type="project" value="TreeGrafter"/>
</dbReference>
<dbReference type="SUPFAM" id="SSF50249">
    <property type="entry name" value="Nucleic acid-binding proteins"/>
    <property type="match status" value="2"/>
</dbReference>
<dbReference type="PROSITE" id="PS50126">
    <property type="entry name" value="S1"/>
    <property type="match status" value="1"/>
</dbReference>
<dbReference type="HAMAP" id="MF_01895">
    <property type="entry name" value="RNase_R"/>
    <property type="match status" value="1"/>
</dbReference>
<dbReference type="PROSITE" id="PS01175">
    <property type="entry name" value="RIBONUCLEASE_II"/>
    <property type="match status" value="1"/>
</dbReference>
<dbReference type="InterPro" id="IPR012340">
    <property type="entry name" value="NA-bd_OB-fold"/>
</dbReference>
<dbReference type="Proteomes" id="UP000295304">
    <property type="component" value="Unassembled WGS sequence"/>
</dbReference>
<dbReference type="PANTHER" id="PTHR23355:SF9">
    <property type="entry name" value="DIS3-LIKE EXONUCLEASE 2"/>
    <property type="match status" value="1"/>
</dbReference>
<evidence type="ECO:0000256" key="4">
    <source>
        <dbReference type="ARBA" id="ARBA00022801"/>
    </source>
</evidence>
<evidence type="ECO:0000256" key="2">
    <source>
        <dbReference type="ARBA" id="ARBA00022490"/>
    </source>
</evidence>
<dbReference type="CDD" id="cd04471">
    <property type="entry name" value="S1_RNase_R"/>
    <property type="match status" value="1"/>
</dbReference>
<evidence type="ECO:0000259" key="9">
    <source>
        <dbReference type="PROSITE" id="PS50126"/>
    </source>
</evidence>
<dbReference type="Pfam" id="PF17876">
    <property type="entry name" value="CSD2"/>
    <property type="match status" value="1"/>
</dbReference>
<comment type="caution">
    <text evidence="10">The sequence shown here is derived from an EMBL/GenBank/DDBJ whole genome shotgun (WGS) entry which is preliminary data.</text>
</comment>
<keyword evidence="5 7" id="KW-0269">Exonuclease</keyword>
<organism evidence="10 11">
    <name type="scientific">Varunaivibrio sulfuroxidans</name>
    <dbReference type="NCBI Taxonomy" id="1773489"/>
    <lineage>
        <taxon>Bacteria</taxon>
        <taxon>Pseudomonadati</taxon>
        <taxon>Pseudomonadota</taxon>
        <taxon>Alphaproteobacteria</taxon>
        <taxon>Rhodospirillales</taxon>
        <taxon>Magnetovibrionaceae</taxon>
        <taxon>Varunaivibrio</taxon>
    </lineage>
</organism>
<dbReference type="InterPro" id="IPR003029">
    <property type="entry name" value="S1_domain"/>
</dbReference>
<dbReference type="InterPro" id="IPR040476">
    <property type="entry name" value="CSD2"/>
</dbReference>
<evidence type="ECO:0000256" key="8">
    <source>
        <dbReference type="SAM" id="MobiDB-lite"/>
    </source>
</evidence>
<dbReference type="OrthoDB" id="9764149at2"/>
<dbReference type="Pfam" id="PF00773">
    <property type="entry name" value="RNB"/>
    <property type="match status" value="1"/>
</dbReference>
<dbReference type="Pfam" id="PF00575">
    <property type="entry name" value="S1"/>
    <property type="match status" value="1"/>
</dbReference>
<keyword evidence="4 7" id="KW-0378">Hydrolase</keyword>
<dbReference type="AlphaFoldDB" id="A0A4R3JAY2"/>
<dbReference type="InterPro" id="IPR050180">
    <property type="entry name" value="RNR_Ribonuclease"/>
</dbReference>